<feature type="transmembrane region" description="Helical" evidence="10">
    <location>
        <begin position="81"/>
        <end position="110"/>
    </location>
</feature>
<evidence type="ECO:0000256" key="5">
    <source>
        <dbReference type="ARBA" id="ARBA00022692"/>
    </source>
</evidence>
<name>A0A1V1PCP9_9BACT</name>
<gene>
    <name evidence="11" type="ORF">OMM_01715</name>
</gene>
<feature type="transmembrane region" description="Helical" evidence="10">
    <location>
        <begin position="264"/>
        <end position="283"/>
    </location>
</feature>
<protein>
    <submittedName>
        <fullName evidence="11">Electron transport complex protein RnfD</fullName>
    </submittedName>
</protein>
<evidence type="ECO:0000256" key="3">
    <source>
        <dbReference type="ARBA" id="ARBA00022630"/>
    </source>
</evidence>
<keyword evidence="7" id="KW-0249">Electron transport</keyword>
<keyword evidence="8 10" id="KW-1133">Transmembrane helix</keyword>
<dbReference type="PANTHER" id="PTHR30578">
    <property type="entry name" value="ELECTRON TRANSPORT COMPLEX PROTEIN RNFD"/>
    <property type="match status" value="1"/>
</dbReference>
<feature type="transmembrane region" description="Helical" evidence="10">
    <location>
        <begin position="25"/>
        <end position="43"/>
    </location>
</feature>
<evidence type="ECO:0000256" key="4">
    <source>
        <dbReference type="ARBA" id="ARBA00022643"/>
    </source>
</evidence>
<proteinExistence type="predicted"/>
<keyword evidence="4" id="KW-0288">FMN</keyword>
<dbReference type="PANTHER" id="PTHR30578:SF0">
    <property type="entry name" value="ION-TRANSLOCATING OXIDOREDUCTASE COMPLEX SUBUNIT D"/>
    <property type="match status" value="1"/>
</dbReference>
<evidence type="ECO:0000256" key="9">
    <source>
        <dbReference type="ARBA" id="ARBA00023136"/>
    </source>
</evidence>
<evidence type="ECO:0000313" key="12">
    <source>
        <dbReference type="Proteomes" id="UP000189670"/>
    </source>
</evidence>
<dbReference type="InterPro" id="IPR011303">
    <property type="entry name" value="RnfD_bac"/>
</dbReference>
<feature type="transmembrane region" description="Helical" evidence="10">
    <location>
        <begin position="122"/>
        <end position="138"/>
    </location>
</feature>
<keyword evidence="6" id="KW-1278">Translocase</keyword>
<feature type="transmembrane region" description="Helical" evidence="10">
    <location>
        <begin position="185"/>
        <end position="206"/>
    </location>
</feature>
<accession>A0A1V1PCP9</accession>
<comment type="caution">
    <text evidence="11">The sequence shown here is derived from an EMBL/GenBank/DDBJ whole genome shotgun (WGS) entry which is preliminary data.</text>
</comment>
<feature type="transmembrane region" description="Helical" evidence="10">
    <location>
        <begin position="236"/>
        <end position="257"/>
    </location>
</feature>
<evidence type="ECO:0000256" key="7">
    <source>
        <dbReference type="ARBA" id="ARBA00022982"/>
    </source>
</evidence>
<dbReference type="Proteomes" id="UP000189670">
    <property type="component" value="Unassembled WGS sequence"/>
</dbReference>
<evidence type="ECO:0000313" key="11">
    <source>
        <dbReference type="EMBL" id="ETR72455.1"/>
    </source>
</evidence>
<dbReference type="InterPro" id="IPR004338">
    <property type="entry name" value="NqrB/RnfD"/>
</dbReference>
<dbReference type="GO" id="GO:0055085">
    <property type="term" value="P:transmembrane transport"/>
    <property type="evidence" value="ECO:0007669"/>
    <property type="project" value="InterPro"/>
</dbReference>
<feature type="transmembrane region" description="Helical" evidence="10">
    <location>
        <begin position="289"/>
        <end position="307"/>
    </location>
</feature>
<keyword evidence="1" id="KW-0813">Transport</keyword>
<dbReference type="GO" id="GO:0005886">
    <property type="term" value="C:plasma membrane"/>
    <property type="evidence" value="ECO:0007669"/>
    <property type="project" value="TreeGrafter"/>
</dbReference>
<keyword evidence="3" id="KW-0285">Flavoprotein</keyword>
<sequence>MSKAKKFVVSHAPFWHNGDSIKTRSYHTMIAAIPALMFGISTYGMPAARVIALSIACAMLWELAMNLINRQESTIENGSSAVIGMLFGMLLPATAPWWIVVVGTFLAVIVGREIFGGIGGNPFNPVLTAVAIIMLSWPDMYDYYGALVNYSPGFPMIYPLETIKFQGFSAVSDISIIDLLLGKQAGGIGATCGIGLILGGAYLIYYKVIRWEISLSFIVGLMITAHLFYVSDPSKYACPGFHLLAGYTLIGAFFLATDDASSPVNFIPMLIYGAGAGFLTVLIRNIGAYVDGVVFAILLMNLANPLIDRLRPKPLGKVIENA</sequence>
<dbReference type="NCBIfam" id="TIGR01946">
    <property type="entry name" value="rnfD"/>
    <property type="match status" value="1"/>
</dbReference>
<dbReference type="Pfam" id="PF03116">
    <property type="entry name" value="NQR2_RnfD_RnfE"/>
    <property type="match status" value="1"/>
</dbReference>
<evidence type="ECO:0000256" key="6">
    <source>
        <dbReference type="ARBA" id="ARBA00022967"/>
    </source>
</evidence>
<evidence type="ECO:0000256" key="2">
    <source>
        <dbReference type="ARBA" id="ARBA00022553"/>
    </source>
</evidence>
<feature type="transmembrane region" description="Helical" evidence="10">
    <location>
        <begin position="213"/>
        <end position="230"/>
    </location>
</feature>
<dbReference type="AlphaFoldDB" id="A0A1V1PCP9"/>
<dbReference type="EMBL" id="ATBP01000146">
    <property type="protein sequence ID" value="ETR72455.1"/>
    <property type="molecule type" value="Genomic_DNA"/>
</dbReference>
<reference evidence="12" key="1">
    <citation type="submission" date="2012-11" db="EMBL/GenBank/DDBJ databases">
        <authorList>
            <person name="Lucero-Rivera Y.E."/>
            <person name="Tovar-Ramirez D."/>
        </authorList>
    </citation>
    <scope>NUCLEOTIDE SEQUENCE [LARGE SCALE GENOMIC DNA]</scope>
    <source>
        <strain evidence="12">Araruama</strain>
    </source>
</reference>
<evidence type="ECO:0000256" key="8">
    <source>
        <dbReference type="ARBA" id="ARBA00022989"/>
    </source>
</evidence>
<keyword evidence="2" id="KW-0597">Phosphoprotein</keyword>
<dbReference type="GO" id="GO:0022900">
    <property type="term" value="P:electron transport chain"/>
    <property type="evidence" value="ECO:0007669"/>
    <property type="project" value="InterPro"/>
</dbReference>
<keyword evidence="9 10" id="KW-0472">Membrane</keyword>
<organism evidence="11 12">
    <name type="scientific">Candidatus Magnetoglobus multicellularis str. Araruama</name>
    <dbReference type="NCBI Taxonomy" id="890399"/>
    <lineage>
        <taxon>Bacteria</taxon>
        <taxon>Pseudomonadati</taxon>
        <taxon>Thermodesulfobacteriota</taxon>
        <taxon>Desulfobacteria</taxon>
        <taxon>Desulfobacterales</taxon>
        <taxon>Desulfobacteraceae</taxon>
        <taxon>Candidatus Magnetoglobus</taxon>
    </lineage>
</organism>
<evidence type="ECO:0000256" key="1">
    <source>
        <dbReference type="ARBA" id="ARBA00022448"/>
    </source>
</evidence>
<keyword evidence="5 10" id="KW-0812">Transmembrane</keyword>
<evidence type="ECO:0000256" key="10">
    <source>
        <dbReference type="SAM" id="Phobius"/>
    </source>
</evidence>